<evidence type="ECO:0000256" key="4">
    <source>
        <dbReference type="ARBA" id="ARBA00022475"/>
    </source>
</evidence>
<proteinExistence type="predicted"/>
<evidence type="ECO:0008006" key="17">
    <source>
        <dbReference type="Google" id="ProtNLM"/>
    </source>
</evidence>
<feature type="domain" description="Neurotransmitter-gated ion-channel ligand-binding" evidence="13">
    <location>
        <begin position="104"/>
        <end position="338"/>
    </location>
</feature>
<dbReference type="InterPro" id="IPR036734">
    <property type="entry name" value="Neur_chan_lig-bd_sf"/>
</dbReference>
<keyword evidence="7 12" id="KW-1133">Transmembrane helix</keyword>
<dbReference type="CDD" id="cd19049">
    <property type="entry name" value="LGIC_TM_anion"/>
    <property type="match status" value="1"/>
</dbReference>
<dbReference type="GO" id="GO:0005886">
    <property type="term" value="C:plasma membrane"/>
    <property type="evidence" value="ECO:0007669"/>
    <property type="project" value="UniProtKB-SubCell"/>
</dbReference>
<dbReference type="InterPro" id="IPR006028">
    <property type="entry name" value="GABAA/Glycine_rcpt"/>
</dbReference>
<dbReference type="PaxDb" id="2903-EOD22301"/>
<dbReference type="InterPro" id="IPR006202">
    <property type="entry name" value="Neur_chan_lig-bd"/>
</dbReference>
<reference evidence="16" key="1">
    <citation type="journal article" date="2013" name="Nature">
        <title>Pan genome of the phytoplankton Emiliania underpins its global distribution.</title>
        <authorList>
            <person name="Read B.A."/>
            <person name="Kegel J."/>
            <person name="Klute M.J."/>
            <person name="Kuo A."/>
            <person name="Lefebvre S.C."/>
            <person name="Maumus F."/>
            <person name="Mayer C."/>
            <person name="Miller J."/>
            <person name="Monier A."/>
            <person name="Salamov A."/>
            <person name="Young J."/>
            <person name="Aguilar M."/>
            <person name="Claverie J.M."/>
            <person name="Frickenhaus S."/>
            <person name="Gonzalez K."/>
            <person name="Herman E.K."/>
            <person name="Lin Y.C."/>
            <person name="Napier J."/>
            <person name="Ogata H."/>
            <person name="Sarno A.F."/>
            <person name="Shmutz J."/>
            <person name="Schroeder D."/>
            <person name="de Vargas C."/>
            <person name="Verret F."/>
            <person name="von Dassow P."/>
            <person name="Valentin K."/>
            <person name="Van de Peer Y."/>
            <person name="Wheeler G."/>
            <person name="Dacks J.B."/>
            <person name="Delwiche C.F."/>
            <person name="Dyhrman S.T."/>
            <person name="Glockner G."/>
            <person name="John U."/>
            <person name="Richards T."/>
            <person name="Worden A.Z."/>
            <person name="Zhang X."/>
            <person name="Grigoriev I.V."/>
            <person name="Allen A.E."/>
            <person name="Bidle K."/>
            <person name="Borodovsky M."/>
            <person name="Bowler C."/>
            <person name="Brownlee C."/>
            <person name="Cock J.M."/>
            <person name="Elias M."/>
            <person name="Gladyshev V.N."/>
            <person name="Groth M."/>
            <person name="Guda C."/>
            <person name="Hadaegh A."/>
            <person name="Iglesias-Rodriguez M.D."/>
            <person name="Jenkins J."/>
            <person name="Jones B.M."/>
            <person name="Lawson T."/>
            <person name="Leese F."/>
            <person name="Lindquist E."/>
            <person name="Lobanov A."/>
            <person name="Lomsadze A."/>
            <person name="Malik S.B."/>
            <person name="Marsh M.E."/>
            <person name="Mackinder L."/>
            <person name="Mock T."/>
            <person name="Mueller-Roeber B."/>
            <person name="Pagarete A."/>
            <person name="Parker M."/>
            <person name="Probert I."/>
            <person name="Quesneville H."/>
            <person name="Raines C."/>
            <person name="Rensing S.A."/>
            <person name="Riano-Pachon D.M."/>
            <person name="Richier S."/>
            <person name="Rokitta S."/>
            <person name="Shiraiwa Y."/>
            <person name="Soanes D.M."/>
            <person name="van der Giezen M."/>
            <person name="Wahlund T.M."/>
            <person name="Williams B."/>
            <person name="Wilson W."/>
            <person name="Wolfe G."/>
            <person name="Wurch L.L."/>
        </authorList>
    </citation>
    <scope>NUCLEOTIDE SEQUENCE</scope>
</reference>
<keyword evidence="3" id="KW-0813">Transport</keyword>
<dbReference type="Pfam" id="PF02931">
    <property type="entry name" value="Neur_chan_LBD"/>
    <property type="match status" value="1"/>
</dbReference>
<evidence type="ECO:0000256" key="7">
    <source>
        <dbReference type="ARBA" id="ARBA00022989"/>
    </source>
</evidence>
<dbReference type="GeneID" id="17267848"/>
<evidence type="ECO:0000256" key="6">
    <source>
        <dbReference type="ARBA" id="ARBA00022729"/>
    </source>
</evidence>
<evidence type="ECO:0000259" key="14">
    <source>
        <dbReference type="Pfam" id="PF02932"/>
    </source>
</evidence>
<keyword evidence="6" id="KW-0732">Signal</keyword>
<dbReference type="Gene3D" id="1.20.58.390">
    <property type="entry name" value="Neurotransmitter-gated ion-channel transmembrane domain"/>
    <property type="match status" value="1"/>
</dbReference>
<feature type="transmembrane region" description="Helical" evidence="12">
    <location>
        <begin position="501"/>
        <end position="520"/>
    </location>
</feature>
<dbReference type="SUPFAM" id="SSF90112">
    <property type="entry name" value="Neurotransmitter-gated ion-channel transmembrane pore"/>
    <property type="match status" value="1"/>
</dbReference>
<sequence length="521" mass="57304">MFAAALISAVPLPRGQRARTSAPAPASDSVSNNSVADNTTLPSAPFGTCPPEPFVADITASQPECLACCGPLQETSASSACAPCVPFACCSPLPCPASFKEFDQLVAGAPSYDRHVRPPPHDTPTVVALPLVPQQIGVLDTRQQRVTVELQVSFAWQDTRLRFDPSCLVERGAYTFLDRTVIWPPMLPLYVIQAESSGVWVPPVIVDNAHPNAEEFRARDEQFFIYSTGAVWYSYRASFDVKCGMDFSEMPWDTQECYVRLVAADEHSRMTLALGDIAGGDAAYYERNVYNTPQMHHLMSSTEWECTEIRGRNGTGLAGRLFASSKDYVELVFTFERRSAWYANNVVRPTILLVAISWLSFFISRTAVPARVAMTLICYLTLSNLNSMVSASLPKLSYYVRLLGLMTASQGFVFFAILEYAVANWLMRLEKRIDGAEEKARAEGAAAGVGTAGSGTKREQTLRHLPPSSFPALSCLQRLSPQRLLVGTSGQMLLRDQHLDVASRWLYPIVYAVVLGVYYGS</sequence>
<dbReference type="InterPro" id="IPR036719">
    <property type="entry name" value="Neuro-gated_channel_TM_sf"/>
</dbReference>
<evidence type="ECO:0000259" key="13">
    <source>
        <dbReference type="Pfam" id="PF02931"/>
    </source>
</evidence>
<dbReference type="InterPro" id="IPR006201">
    <property type="entry name" value="Neur_channel"/>
</dbReference>
<dbReference type="OMA" id="RCPMLIQ"/>
<dbReference type="GO" id="GO:0004888">
    <property type="term" value="F:transmembrane signaling receptor activity"/>
    <property type="evidence" value="ECO:0007669"/>
    <property type="project" value="InterPro"/>
</dbReference>
<name>A0A0D3JFL6_EMIH1</name>
<dbReference type="Gene3D" id="2.70.170.10">
    <property type="entry name" value="Neurotransmitter-gated ion-channel ligand-binding domain"/>
    <property type="match status" value="1"/>
</dbReference>
<evidence type="ECO:0000256" key="10">
    <source>
        <dbReference type="ARBA" id="ARBA00023303"/>
    </source>
</evidence>
<dbReference type="Pfam" id="PF02932">
    <property type="entry name" value="Neur_chan_memb"/>
    <property type="match status" value="1"/>
</dbReference>
<evidence type="ECO:0000256" key="3">
    <source>
        <dbReference type="ARBA" id="ARBA00022448"/>
    </source>
</evidence>
<dbReference type="AlphaFoldDB" id="A0A0D3JFL6"/>
<feature type="transmembrane region" description="Helical" evidence="12">
    <location>
        <begin position="346"/>
        <end position="364"/>
    </location>
</feature>
<keyword evidence="9 12" id="KW-0472">Membrane</keyword>
<dbReference type="InterPro" id="IPR038050">
    <property type="entry name" value="Neuro_actylchol_rec"/>
</dbReference>
<dbReference type="HOGENOM" id="CLU_523220_0_0_1"/>
<dbReference type="RefSeq" id="XP_005774730.1">
    <property type="nucleotide sequence ID" value="XM_005774673.1"/>
</dbReference>
<evidence type="ECO:0000256" key="12">
    <source>
        <dbReference type="SAM" id="Phobius"/>
    </source>
</evidence>
<evidence type="ECO:0000256" key="8">
    <source>
        <dbReference type="ARBA" id="ARBA00023065"/>
    </source>
</evidence>
<evidence type="ECO:0000256" key="11">
    <source>
        <dbReference type="SAM" id="MobiDB-lite"/>
    </source>
</evidence>
<evidence type="ECO:0000256" key="5">
    <source>
        <dbReference type="ARBA" id="ARBA00022692"/>
    </source>
</evidence>
<feature type="domain" description="Neurotransmitter-gated ion-channel transmembrane" evidence="14">
    <location>
        <begin position="348"/>
        <end position="428"/>
    </location>
</feature>
<keyword evidence="8" id="KW-0406">Ion transport</keyword>
<dbReference type="KEGG" id="ehx:EMIHUDRAFT_207486"/>
<accession>A0A0D3JFL6</accession>
<keyword evidence="5 12" id="KW-0812">Transmembrane</keyword>
<feature type="compositionally biased region" description="Low complexity" evidence="11">
    <location>
        <begin position="21"/>
        <end position="37"/>
    </location>
</feature>
<keyword evidence="10" id="KW-0407">Ion channel</keyword>
<dbReference type="Proteomes" id="UP000013827">
    <property type="component" value="Unassembled WGS sequence"/>
</dbReference>
<evidence type="ECO:0000256" key="9">
    <source>
        <dbReference type="ARBA" id="ARBA00023136"/>
    </source>
</evidence>
<reference evidence="15" key="2">
    <citation type="submission" date="2024-10" db="UniProtKB">
        <authorList>
            <consortium name="EnsemblProtists"/>
        </authorList>
    </citation>
    <scope>IDENTIFICATION</scope>
</reference>
<comment type="subcellular location">
    <subcellularLocation>
        <location evidence="2">Cell membrane</location>
    </subcellularLocation>
    <subcellularLocation>
        <location evidence="1">Membrane</location>
        <topology evidence="1">Multi-pass membrane protein</topology>
    </subcellularLocation>
</comment>
<dbReference type="eggNOG" id="KOG3644">
    <property type="taxonomic scope" value="Eukaryota"/>
</dbReference>
<protein>
    <recommendedName>
        <fullName evidence="17">Neurotransmitter-gated ion-channel ligand-binding domain-containing protein</fullName>
    </recommendedName>
</protein>
<feature type="transmembrane region" description="Helical" evidence="12">
    <location>
        <begin position="399"/>
        <end position="422"/>
    </location>
</feature>
<dbReference type="GO" id="GO:0005230">
    <property type="term" value="F:extracellular ligand-gated monoatomic ion channel activity"/>
    <property type="evidence" value="ECO:0007669"/>
    <property type="project" value="InterPro"/>
</dbReference>
<dbReference type="PANTHER" id="PTHR18945">
    <property type="entry name" value="NEUROTRANSMITTER GATED ION CHANNEL"/>
    <property type="match status" value="1"/>
</dbReference>
<feature type="region of interest" description="Disordered" evidence="11">
    <location>
        <begin position="16"/>
        <end position="37"/>
    </location>
</feature>
<dbReference type="PRINTS" id="PR00252">
    <property type="entry name" value="NRIONCHANNEL"/>
</dbReference>
<evidence type="ECO:0000256" key="2">
    <source>
        <dbReference type="ARBA" id="ARBA00004236"/>
    </source>
</evidence>
<keyword evidence="16" id="KW-1185">Reference proteome</keyword>
<evidence type="ECO:0000313" key="16">
    <source>
        <dbReference type="Proteomes" id="UP000013827"/>
    </source>
</evidence>
<evidence type="ECO:0000256" key="1">
    <source>
        <dbReference type="ARBA" id="ARBA00004141"/>
    </source>
</evidence>
<dbReference type="SUPFAM" id="SSF63712">
    <property type="entry name" value="Nicotinic receptor ligand binding domain-like"/>
    <property type="match status" value="1"/>
</dbReference>
<dbReference type="InterPro" id="IPR006029">
    <property type="entry name" value="Neurotrans-gated_channel_TM"/>
</dbReference>
<keyword evidence="4" id="KW-1003">Cell membrane</keyword>
<organism evidence="15 16">
    <name type="scientific">Emiliania huxleyi (strain CCMP1516)</name>
    <dbReference type="NCBI Taxonomy" id="280463"/>
    <lineage>
        <taxon>Eukaryota</taxon>
        <taxon>Haptista</taxon>
        <taxon>Haptophyta</taxon>
        <taxon>Prymnesiophyceae</taxon>
        <taxon>Isochrysidales</taxon>
        <taxon>Noelaerhabdaceae</taxon>
        <taxon>Emiliania</taxon>
    </lineage>
</organism>
<dbReference type="EnsemblProtists" id="EOD22301">
    <property type="protein sequence ID" value="EOD22301"/>
    <property type="gene ID" value="EMIHUDRAFT_207486"/>
</dbReference>
<feature type="transmembrane region" description="Helical" evidence="12">
    <location>
        <begin position="376"/>
        <end position="393"/>
    </location>
</feature>
<dbReference type="PRINTS" id="PR00253">
    <property type="entry name" value="GABAARECEPTR"/>
</dbReference>
<evidence type="ECO:0000313" key="15">
    <source>
        <dbReference type="EnsemblProtists" id="EOD22301"/>
    </source>
</evidence>